<evidence type="ECO:0000256" key="8">
    <source>
        <dbReference type="ARBA" id="ARBA00023012"/>
    </source>
</evidence>
<dbReference type="InterPro" id="IPR003661">
    <property type="entry name" value="HisK_dim/P_dom"/>
</dbReference>
<evidence type="ECO:0000313" key="11">
    <source>
        <dbReference type="Proteomes" id="UP001165962"/>
    </source>
</evidence>
<dbReference type="Gene3D" id="1.10.490.70">
    <property type="entry name" value="Histidine kinase N-terminal domain"/>
    <property type="match status" value="1"/>
</dbReference>
<keyword evidence="5" id="KW-0547">Nucleotide-binding</keyword>
<evidence type="ECO:0000256" key="2">
    <source>
        <dbReference type="ARBA" id="ARBA00012438"/>
    </source>
</evidence>
<dbReference type="Proteomes" id="UP001165962">
    <property type="component" value="Unassembled WGS sequence"/>
</dbReference>
<dbReference type="EC" id="2.7.13.3" evidence="2"/>
<organism evidence="10 11">
    <name type="scientific">Paenibacillus agricola</name>
    <dbReference type="NCBI Taxonomy" id="2716264"/>
    <lineage>
        <taxon>Bacteria</taxon>
        <taxon>Bacillati</taxon>
        <taxon>Bacillota</taxon>
        <taxon>Bacilli</taxon>
        <taxon>Bacillales</taxon>
        <taxon>Paenibacillaceae</taxon>
        <taxon>Paenibacillus</taxon>
    </lineage>
</organism>
<evidence type="ECO:0000256" key="5">
    <source>
        <dbReference type="ARBA" id="ARBA00022741"/>
    </source>
</evidence>
<dbReference type="InterPro" id="IPR003594">
    <property type="entry name" value="HATPase_dom"/>
</dbReference>
<dbReference type="PANTHER" id="PTHR43065">
    <property type="entry name" value="SENSOR HISTIDINE KINASE"/>
    <property type="match status" value="1"/>
</dbReference>
<dbReference type="PROSITE" id="PS50109">
    <property type="entry name" value="HIS_KIN"/>
    <property type="match status" value="1"/>
</dbReference>
<dbReference type="SUPFAM" id="SSF55874">
    <property type="entry name" value="ATPase domain of HSP90 chaperone/DNA topoisomerase II/histidine kinase"/>
    <property type="match status" value="1"/>
</dbReference>
<evidence type="ECO:0000256" key="7">
    <source>
        <dbReference type="ARBA" id="ARBA00022840"/>
    </source>
</evidence>
<dbReference type="InterPro" id="IPR004358">
    <property type="entry name" value="Sig_transdc_His_kin-like_C"/>
</dbReference>
<dbReference type="Gene3D" id="1.10.287.130">
    <property type="match status" value="1"/>
</dbReference>
<dbReference type="Gene3D" id="3.30.565.10">
    <property type="entry name" value="Histidine kinase-like ATPase, C-terminal domain"/>
    <property type="match status" value="1"/>
</dbReference>
<dbReference type="InterPro" id="IPR036097">
    <property type="entry name" value="HisK_dim/P_sf"/>
</dbReference>
<sequence>MEMNSNDLGEPYRNHTIEEFHFIRLLQNNQDRIIHKWINEFYQCCPEIYDETSLYLGARRFFSFMMDIDIPIEKHDHIKSVPDFCEAYLSKNLSIRHVLHSVLIWRNSVLLYIEEEQNNQVIPFRVVRKINLRLDQYALYIFDYYNEMTKRQLEEKKSTISKLHEARMTDLGKMAASMAHEIRNPLTSILGFVKLMREQISSHSYEKLTSYLDIIEVEFQNIQMQISGMLSFSKKELKEEPFADVSLTTVIDSVVSLIIPRLVNENISLTIETIQNVKINIQKIGIQQVLSNILNNSIDALYQTTKVEREITISSWIEGDIYKLALSNNGPEIPSEIKDSLFFPFVTSKTDGTGLGLAICKQIMNKNNGDVTFTSDTKQTVFVISFKLKGDLTNSEFG</sequence>
<comment type="catalytic activity">
    <reaction evidence="1">
        <text>ATP + protein L-histidine = ADP + protein N-phospho-L-histidine.</text>
        <dbReference type="EC" id="2.7.13.3"/>
    </reaction>
</comment>
<evidence type="ECO:0000256" key="3">
    <source>
        <dbReference type="ARBA" id="ARBA00022553"/>
    </source>
</evidence>
<gene>
    <name evidence="10" type="ORF">G9U52_12995</name>
</gene>
<dbReference type="SMART" id="SM00387">
    <property type="entry name" value="HATPase_c"/>
    <property type="match status" value="1"/>
</dbReference>
<keyword evidence="8" id="KW-0902">Two-component regulatory system</keyword>
<dbReference type="Pfam" id="PF00512">
    <property type="entry name" value="HisKA"/>
    <property type="match status" value="1"/>
</dbReference>
<dbReference type="RefSeq" id="WP_166150087.1">
    <property type="nucleotide sequence ID" value="NZ_JAAOIW010000004.1"/>
</dbReference>
<keyword evidence="4" id="KW-0808">Transferase</keyword>
<evidence type="ECO:0000256" key="4">
    <source>
        <dbReference type="ARBA" id="ARBA00022679"/>
    </source>
</evidence>
<evidence type="ECO:0000256" key="1">
    <source>
        <dbReference type="ARBA" id="ARBA00000085"/>
    </source>
</evidence>
<dbReference type="EMBL" id="JAAOIW010000004">
    <property type="protein sequence ID" value="NHN30751.1"/>
    <property type="molecule type" value="Genomic_DNA"/>
</dbReference>
<name>A0ABX0J5S4_9BACL</name>
<comment type="caution">
    <text evidence="10">The sequence shown here is derived from an EMBL/GenBank/DDBJ whole genome shotgun (WGS) entry which is preliminary data.</text>
</comment>
<keyword evidence="3" id="KW-0597">Phosphoprotein</keyword>
<accession>A0ABX0J5S4</accession>
<dbReference type="GO" id="GO:0016301">
    <property type="term" value="F:kinase activity"/>
    <property type="evidence" value="ECO:0007669"/>
    <property type="project" value="UniProtKB-KW"/>
</dbReference>
<evidence type="ECO:0000313" key="10">
    <source>
        <dbReference type="EMBL" id="NHN30751.1"/>
    </source>
</evidence>
<protein>
    <recommendedName>
        <fullName evidence="2">histidine kinase</fullName>
        <ecNumber evidence="2">2.7.13.3</ecNumber>
    </recommendedName>
</protein>
<keyword evidence="7" id="KW-0067">ATP-binding</keyword>
<feature type="domain" description="Histidine kinase" evidence="9">
    <location>
        <begin position="177"/>
        <end position="390"/>
    </location>
</feature>
<dbReference type="InterPro" id="IPR005467">
    <property type="entry name" value="His_kinase_dom"/>
</dbReference>
<dbReference type="PRINTS" id="PR00344">
    <property type="entry name" value="BCTRLSENSOR"/>
</dbReference>
<keyword evidence="11" id="KW-1185">Reference proteome</keyword>
<dbReference type="CDD" id="cd00082">
    <property type="entry name" value="HisKA"/>
    <property type="match status" value="1"/>
</dbReference>
<dbReference type="InterPro" id="IPR036890">
    <property type="entry name" value="HATPase_C_sf"/>
</dbReference>
<evidence type="ECO:0000256" key="6">
    <source>
        <dbReference type="ARBA" id="ARBA00022777"/>
    </source>
</evidence>
<dbReference type="SUPFAM" id="SSF47384">
    <property type="entry name" value="Homodimeric domain of signal transducing histidine kinase"/>
    <property type="match status" value="1"/>
</dbReference>
<dbReference type="Pfam" id="PF02518">
    <property type="entry name" value="HATPase_c"/>
    <property type="match status" value="1"/>
</dbReference>
<dbReference type="SMART" id="SM00388">
    <property type="entry name" value="HisKA"/>
    <property type="match status" value="1"/>
</dbReference>
<reference evidence="10" key="1">
    <citation type="submission" date="2020-03" db="EMBL/GenBank/DDBJ databases">
        <title>Draft sequencing of Paenibacilllus sp. S3N08.</title>
        <authorList>
            <person name="Kim D.-U."/>
        </authorList>
    </citation>
    <scope>NUCLEOTIDE SEQUENCE</scope>
    <source>
        <strain evidence="10">S3N08</strain>
    </source>
</reference>
<evidence type="ECO:0000259" key="9">
    <source>
        <dbReference type="PROSITE" id="PS50109"/>
    </source>
</evidence>
<dbReference type="PANTHER" id="PTHR43065:SF10">
    <property type="entry name" value="PEROXIDE STRESS-ACTIVATED HISTIDINE KINASE MAK3"/>
    <property type="match status" value="1"/>
</dbReference>
<proteinExistence type="predicted"/>
<keyword evidence="6 10" id="KW-0418">Kinase</keyword>